<comment type="caution">
    <text evidence="1">The sequence shown here is derived from an EMBL/GenBank/DDBJ whole genome shotgun (WGS) entry which is preliminary data.</text>
</comment>
<reference evidence="1 2" key="1">
    <citation type="submission" date="2014-10" db="EMBL/GenBank/DDBJ databases">
        <title>Pedobacter Kyungheensis.</title>
        <authorList>
            <person name="Anderson B.M."/>
            <person name="Newman J.D."/>
        </authorList>
    </citation>
    <scope>NUCLEOTIDE SEQUENCE [LARGE SCALE GENOMIC DNA]</scope>
    <source>
        <strain evidence="1 2">KACC 16221</strain>
    </source>
</reference>
<gene>
    <name evidence="1" type="ORF">OC25_20915</name>
</gene>
<name>A0A0C1D3J2_9SPHI</name>
<organism evidence="1 2">
    <name type="scientific">Pedobacter kyungheensis</name>
    <dbReference type="NCBI Taxonomy" id="1069985"/>
    <lineage>
        <taxon>Bacteria</taxon>
        <taxon>Pseudomonadati</taxon>
        <taxon>Bacteroidota</taxon>
        <taxon>Sphingobacteriia</taxon>
        <taxon>Sphingobacteriales</taxon>
        <taxon>Sphingobacteriaceae</taxon>
        <taxon>Pedobacter</taxon>
    </lineage>
</organism>
<protein>
    <submittedName>
        <fullName evidence="1">Uncharacterized protein</fullName>
    </submittedName>
</protein>
<accession>A0A0C1D3J2</accession>
<dbReference type="Proteomes" id="UP000031246">
    <property type="component" value="Unassembled WGS sequence"/>
</dbReference>
<evidence type="ECO:0000313" key="2">
    <source>
        <dbReference type="Proteomes" id="UP000031246"/>
    </source>
</evidence>
<keyword evidence="2" id="KW-1185">Reference proteome</keyword>
<dbReference type="EMBL" id="JSYN01000028">
    <property type="protein sequence ID" value="KIA91516.1"/>
    <property type="molecule type" value="Genomic_DNA"/>
</dbReference>
<evidence type="ECO:0000313" key="1">
    <source>
        <dbReference type="EMBL" id="KIA91516.1"/>
    </source>
</evidence>
<dbReference type="AlphaFoldDB" id="A0A0C1D3J2"/>
<sequence length="65" mass="7653">MFLKIINYWRIARKTLLKALYCVYKPDGNGRPSFSRGYSEQQDARPPKVVASIFKLLKRLLCYNL</sequence>
<proteinExistence type="predicted"/>